<dbReference type="GO" id="GO:0009401">
    <property type="term" value="P:phosphoenolpyruvate-dependent sugar phosphotransferase system"/>
    <property type="evidence" value="ECO:0007669"/>
    <property type="project" value="InterPro"/>
</dbReference>
<evidence type="ECO:0000313" key="1">
    <source>
        <dbReference type="EMBL" id="ACZ07820.1"/>
    </source>
</evidence>
<protein>
    <submittedName>
        <fullName evidence="1">Uncharacterized protein</fullName>
    </submittedName>
</protein>
<dbReference type="AlphaFoldDB" id="D1AFD5"/>
<dbReference type="eggNOG" id="COG3933">
    <property type="taxonomic scope" value="Bacteria"/>
</dbReference>
<accession>D1AFD5</accession>
<dbReference type="InterPro" id="IPR036662">
    <property type="entry name" value="PTS_EIIA_man-typ_sf"/>
</dbReference>
<keyword evidence="2" id="KW-1185">Reference proteome</keyword>
<sequence length="780" mass="89365">MSNRRDSIIKLIENYTQQQILNGSLDFGDCNAHNISVDLKIDRTNISRLLNQLHKEGKFIKINGRPTLYISMKVMANNFPYVSLPNIINKDDEINNYIHQASAAGPVVIGAKLDMVGSDINGSLYESILRILPILYYPYEEVKIITLRGEKGTGKKHFLSQFLKRGQEIGKFNRKQGIFYTDLDIIAVAPVFELKKLENSSYAIIAVAINNDTQINSMLSFINQISYYYRNSNTAQPVIALMIDSKVKEYLQYYDLTPYNSYFPPLSKRPLGETVELILSIIQNEADRLSQEVQISKDFIVALALENYTSNIFQLRNEIIYALSHSRFNYSGKTNTPLVLELHCLSDGILQKQNNKADIKDSLLAELPERIVLVPGLTVDLTKIIRENNVSRAKLIKDKRESKINMMEMLMTNLPTDLHNYSFSFHDLSFKYSISSIFEGTVLGKDPVLFEYVLSVVDQVVFKQIDINNYYFSKTSKGSKPAQSVYRKLMRFLDMNIGGIENEKKNFLKQVIFSAFDLVNQVQIPVIIITHGSELADNFALSFNKIQGRRVFYSLNYSIEQQKNEIDYFVKRISKYISTVSRGQGVLLVVDHDPLNKLDSKLFLKTRILTFSTYPASIVHINSVFELMNSGMSIVSFSAAIIRKKNNHKDYLADFTLNDKIVRNNDSNLKLMTELFPNMDIPRTNEILYRLLRQICDKISLRPNNQLIVDFLFHGNCVLERALQSDGKYFKQVSSMEDPDNELIEIIKEKISQSTELNTVGFSLNDYVIFYDCIHSALDI</sequence>
<evidence type="ECO:0000313" key="2">
    <source>
        <dbReference type="Proteomes" id="UP000000845"/>
    </source>
</evidence>
<name>D1AFD5_SEBTE</name>
<gene>
    <name evidence="1" type="ordered locus">Sterm_0952</name>
</gene>
<dbReference type="RefSeq" id="WP_012860416.1">
    <property type="nucleotide sequence ID" value="NC_013517.1"/>
</dbReference>
<dbReference type="Gene3D" id="3.40.50.510">
    <property type="entry name" value="Phosphotransferase system, mannose-type IIA component"/>
    <property type="match status" value="1"/>
</dbReference>
<proteinExistence type="predicted"/>
<dbReference type="SUPFAM" id="SSF46785">
    <property type="entry name" value="Winged helix' DNA-binding domain"/>
    <property type="match status" value="1"/>
</dbReference>
<dbReference type="STRING" id="526218.Sterm_0952"/>
<reference evidence="1 2" key="2">
    <citation type="journal article" date="2010" name="Stand. Genomic Sci.">
        <title>Complete genome sequence of Sebaldella termitidis type strain (NCTC 11300).</title>
        <authorList>
            <person name="Harmon-Smith M."/>
            <person name="Celia L."/>
            <person name="Chertkov O."/>
            <person name="Lapidus A."/>
            <person name="Copeland A."/>
            <person name="Glavina Del Rio T."/>
            <person name="Nolan M."/>
            <person name="Lucas S."/>
            <person name="Tice H."/>
            <person name="Cheng J.F."/>
            <person name="Han C."/>
            <person name="Detter J.C."/>
            <person name="Bruce D."/>
            <person name="Goodwin L."/>
            <person name="Pitluck S."/>
            <person name="Pati A."/>
            <person name="Liolios K."/>
            <person name="Ivanova N."/>
            <person name="Mavromatis K."/>
            <person name="Mikhailova N."/>
            <person name="Chen A."/>
            <person name="Palaniappan K."/>
            <person name="Land M."/>
            <person name="Hauser L."/>
            <person name="Chang Y.J."/>
            <person name="Jeffries C.D."/>
            <person name="Brettin T."/>
            <person name="Goker M."/>
            <person name="Beck B."/>
            <person name="Bristow J."/>
            <person name="Eisen J.A."/>
            <person name="Markowitz V."/>
            <person name="Hugenholtz P."/>
            <person name="Kyrpides N.C."/>
            <person name="Klenk H.P."/>
            <person name="Chen F."/>
        </authorList>
    </citation>
    <scope>NUCLEOTIDE SEQUENCE [LARGE SCALE GENOMIC DNA]</scope>
    <source>
        <strain evidence="2">ATCC 33386 / NCTC 11300</strain>
    </source>
</reference>
<dbReference type="GO" id="GO:0016020">
    <property type="term" value="C:membrane"/>
    <property type="evidence" value="ECO:0007669"/>
    <property type="project" value="InterPro"/>
</dbReference>
<dbReference type="HOGENOM" id="CLU_014204_1_1_0"/>
<organism evidence="1 2">
    <name type="scientific">Sebaldella termitidis (strain ATCC 33386 / NCTC 11300)</name>
    <dbReference type="NCBI Taxonomy" id="526218"/>
    <lineage>
        <taxon>Bacteria</taxon>
        <taxon>Fusobacteriati</taxon>
        <taxon>Fusobacteriota</taxon>
        <taxon>Fusobacteriia</taxon>
        <taxon>Fusobacteriales</taxon>
        <taxon>Leptotrichiaceae</taxon>
        <taxon>Sebaldella</taxon>
    </lineage>
</organism>
<dbReference type="eggNOG" id="COG3829">
    <property type="taxonomic scope" value="Bacteria"/>
</dbReference>
<dbReference type="Proteomes" id="UP000000845">
    <property type="component" value="Chromosome"/>
</dbReference>
<dbReference type="EMBL" id="CP001739">
    <property type="protein sequence ID" value="ACZ07820.1"/>
    <property type="molecule type" value="Genomic_DNA"/>
</dbReference>
<dbReference type="KEGG" id="str:Sterm_0952"/>
<reference evidence="2" key="1">
    <citation type="submission" date="2009-09" db="EMBL/GenBank/DDBJ databases">
        <title>The complete chromosome of Sebaldella termitidis ATCC 33386.</title>
        <authorList>
            <consortium name="US DOE Joint Genome Institute (JGI-PGF)"/>
            <person name="Lucas S."/>
            <person name="Copeland A."/>
            <person name="Lapidus A."/>
            <person name="Glavina del Rio T."/>
            <person name="Dalin E."/>
            <person name="Tice H."/>
            <person name="Bruce D."/>
            <person name="Goodwin L."/>
            <person name="Pitluck S."/>
            <person name="Kyrpides N."/>
            <person name="Mavromatis K."/>
            <person name="Ivanova N."/>
            <person name="Mikhailova N."/>
            <person name="Sims D."/>
            <person name="Meincke L."/>
            <person name="Brettin T."/>
            <person name="Detter J.C."/>
            <person name="Han C."/>
            <person name="Larimer F."/>
            <person name="Land M."/>
            <person name="Hauser L."/>
            <person name="Markowitz V."/>
            <person name="Cheng J.F."/>
            <person name="Hugenholtz P."/>
            <person name="Woyke T."/>
            <person name="Wu D."/>
            <person name="Eisen J.A."/>
        </authorList>
    </citation>
    <scope>NUCLEOTIDE SEQUENCE [LARGE SCALE GENOMIC DNA]</scope>
    <source>
        <strain evidence="2">ATCC 33386 / NCTC 11300</strain>
    </source>
</reference>
<dbReference type="InterPro" id="IPR036390">
    <property type="entry name" value="WH_DNA-bd_sf"/>
</dbReference>